<dbReference type="SMART" id="SM00382">
    <property type="entry name" value="AAA"/>
    <property type="match status" value="1"/>
</dbReference>
<dbReference type="AlphaFoldDB" id="A0A6F8PSC6"/>
<evidence type="ECO:0000313" key="6">
    <source>
        <dbReference type="EMBL" id="BBP45031.1"/>
    </source>
</evidence>
<dbReference type="GO" id="GO:0005524">
    <property type="term" value="F:ATP binding"/>
    <property type="evidence" value="ECO:0007669"/>
    <property type="project" value="UniProtKB-KW"/>
</dbReference>
<keyword evidence="4 6" id="KW-0067">ATP-binding</keyword>
<dbReference type="PROSITE" id="PS50893">
    <property type="entry name" value="ABC_TRANSPORTER_2"/>
    <property type="match status" value="1"/>
</dbReference>
<sequence>MSNASPIWISDLTHYYNRQQSMPTLDDINLSIPQGQLTALIGRSGCGKSTLLQMVAGLLMPTEGAVRIRAHTVTKPSAKWNMMFQKPSLYPWMTVRENAALGLVFAGTYKHKKDRVEHLLDMVGLSEHKDKNVQDLSGGQQQRVALARSLATEPEVLLLDEPFSALDAFTRSALQTEVAQICHDQNITMVLVTHDIEEAVAMADQVVIMSHNPGQIVGEKSIPLSYPRDRNSADFTKLKDELFAEFETIDQAKQQKPFERLEVERPKVVAPTIEEIFQQAS</sequence>
<dbReference type="InterPro" id="IPR003593">
    <property type="entry name" value="AAA+_ATPase"/>
</dbReference>
<organism evidence="6 7">
    <name type="scientific">Thiosulfatimonas sediminis</name>
    <dbReference type="NCBI Taxonomy" id="2675054"/>
    <lineage>
        <taxon>Bacteria</taxon>
        <taxon>Pseudomonadati</taxon>
        <taxon>Pseudomonadota</taxon>
        <taxon>Gammaproteobacteria</taxon>
        <taxon>Thiotrichales</taxon>
        <taxon>Piscirickettsiaceae</taxon>
        <taxon>Thiosulfatimonas</taxon>
    </lineage>
</organism>
<dbReference type="SUPFAM" id="SSF52540">
    <property type="entry name" value="P-loop containing nucleoside triphosphate hydrolases"/>
    <property type="match status" value="1"/>
</dbReference>
<dbReference type="InterPro" id="IPR027417">
    <property type="entry name" value="P-loop_NTPase"/>
</dbReference>
<keyword evidence="2" id="KW-0813">Transport</keyword>
<reference evidence="7" key="1">
    <citation type="submission" date="2019-11" db="EMBL/GenBank/DDBJ databases">
        <title>Isolation and characterization of two novel species in the genus Thiomicrorhabdus.</title>
        <authorList>
            <person name="Mochizuki J."/>
            <person name="Kojima H."/>
            <person name="Fukui M."/>
        </authorList>
    </citation>
    <scope>NUCLEOTIDE SEQUENCE [LARGE SCALE GENOMIC DNA]</scope>
    <source>
        <strain evidence="7">aks77</strain>
    </source>
</reference>
<evidence type="ECO:0000313" key="7">
    <source>
        <dbReference type="Proteomes" id="UP000501726"/>
    </source>
</evidence>
<keyword evidence="7" id="KW-1185">Reference proteome</keyword>
<dbReference type="KEGG" id="tse:THMIRHAS_04040"/>
<dbReference type="InterPro" id="IPR017871">
    <property type="entry name" value="ABC_transporter-like_CS"/>
</dbReference>
<dbReference type="RefSeq" id="WP_173270150.1">
    <property type="nucleotide sequence ID" value="NZ_AP021889.1"/>
</dbReference>
<keyword evidence="3" id="KW-0547">Nucleotide-binding</keyword>
<accession>A0A6F8PSC6</accession>
<dbReference type="InterPro" id="IPR003439">
    <property type="entry name" value="ABC_transporter-like_ATP-bd"/>
</dbReference>
<gene>
    <name evidence="6" type="ORF">THMIRHAS_04040</name>
</gene>
<evidence type="ECO:0000256" key="3">
    <source>
        <dbReference type="ARBA" id="ARBA00022741"/>
    </source>
</evidence>
<dbReference type="EMBL" id="AP021889">
    <property type="protein sequence ID" value="BBP45031.1"/>
    <property type="molecule type" value="Genomic_DNA"/>
</dbReference>
<name>A0A6F8PSC6_9GAMM</name>
<comment type="similarity">
    <text evidence="1">Belongs to the ABC transporter superfamily.</text>
</comment>
<dbReference type="InterPro" id="IPR050166">
    <property type="entry name" value="ABC_transporter_ATP-bind"/>
</dbReference>
<dbReference type="CDD" id="cd03293">
    <property type="entry name" value="ABC_NrtD_SsuB_transporters"/>
    <property type="match status" value="1"/>
</dbReference>
<dbReference type="GO" id="GO:0016887">
    <property type="term" value="F:ATP hydrolysis activity"/>
    <property type="evidence" value="ECO:0007669"/>
    <property type="project" value="InterPro"/>
</dbReference>
<dbReference type="Pfam" id="PF00005">
    <property type="entry name" value="ABC_tran"/>
    <property type="match status" value="1"/>
</dbReference>
<dbReference type="PANTHER" id="PTHR42788:SF13">
    <property type="entry name" value="ALIPHATIC SULFONATES IMPORT ATP-BINDING PROTEIN SSUB"/>
    <property type="match status" value="1"/>
</dbReference>
<dbReference type="PROSITE" id="PS00211">
    <property type="entry name" value="ABC_TRANSPORTER_1"/>
    <property type="match status" value="1"/>
</dbReference>
<dbReference type="PANTHER" id="PTHR42788">
    <property type="entry name" value="TAURINE IMPORT ATP-BINDING PROTEIN-RELATED"/>
    <property type="match status" value="1"/>
</dbReference>
<evidence type="ECO:0000256" key="4">
    <source>
        <dbReference type="ARBA" id="ARBA00022840"/>
    </source>
</evidence>
<proteinExistence type="inferred from homology"/>
<evidence type="ECO:0000256" key="2">
    <source>
        <dbReference type="ARBA" id="ARBA00022448"/>
    </source>
</evidence>
<protein>
    <submittedName>
        <fullName evidence="6">Nitrate ABC transporter ATP-binding protein</fullName>
    </submittedName>
</protein>
<feature type="domain" description="ABC transporter" evidence="5">
    <location>
        <begin position="7"/>
        <end position="236"/>
    </location>
</feature>
<evidence type="ECO:0000256" key="1">
    <source>
        <dbReference type="ARBA" id="ARBA00005417"/>
    </source>
</evidence>
<dbReference type="Gene3D" id="3.40.50.300">
    <property type="entry name" value="P-loop containing nucleotide triphosphate hydrolases"/>
    <property type="match status" value="1"/>
</dbReference>
<evidence type="ECO:0000259" key="5">
    <source>
        <dbReference type="PROSITE" id="PS50893"/>
    </source>
</evidence>
<dbReference type="Proteomes" id="UP000501726">
    <property type="component" value="Chromosome"/>
</dbReference>